<dbReference type="EMBL" id="JBHTMU010000033">
    <property type="protein sequence ID" value="MFD1343895.1"/>
    <property type="molecule type" value="Genomic_DNA"/>
</dbReference>
<keyword evidence="8" id="KW-1185">Reference proteome</keyword>
<evidence type="ECO:0000313" key="8">
    <source>
        <dbReference type="Proteomes" id="UP001597135"/>
    </source>
</evidence>
<dbReference type="SUPFAM" id="SSF53187">
    <property type="entry name" value="Zn-dependent exopeptidases"/>
    <property type="match status" value="1"/>
</dbReference>
<evidence type="ECO:0000256" key="5">
    <source>
        <dbReference type="ARBA" id="ARBA00022833"/>
    </source>
</evidence>
<dbReference type="InterPro" id="IPR053138">
    <property type="entry name" value="N-alpha-Ac-DABA_deacetylase"/>
</dbReference>
<dbReference type="PANTHER" id="PTHR37326:SF2">
    <property type="entry name" value="SUCCINYLGLUTAMATE DESUCCINYLASE_ASPARTOACYLASE FAMILY PROTEIN"/>
    <property type="match status" value="1"/>
</dbReference>
<evidence type="ECO:0000313" key="7">
    <source>
        <dbReference type="EMBL" id="MFD1343895.1"/>
    </source>
</evidence>
<evidence type="ECO:0000256" key="2">
    <source>
        <dbReference type="ARBA" id="ARBA00005988"/>
    </source>
</evidence>
<dbReference type="Pfam" id="PF24827">
    <property type="entry name" value="AstE_AspA_cat"/>
    <property type="match status" value="1"/>
</dbReference>
<comment type="cofactor">
    <cofactor evidence="1">
        <name>Zn(2+)</name>
        <dbReference type="ChEBI" id="CHEBI:29105"/>
    </cofactor>
</comment>
<dbReference type="InterPro" id="IPR055438">
    <property type="entry name" value="AstE_AspA_cat"/>
</dbReference>
<evidence type="ECO:0000259" key="6">
    <source>
        <dbReference type="Pfam" id="PF24827"/>
    </source>
</evidence>
<comment type="caution">
    <text evidence="7">The sequence shown here is derived from an EMBL/GenBank/DDBJ whole genome shotgun (WGS) entry which is preliminary data.</text>
</comment>
<name>A0ABW3ZL61_9RHOB</name>
<keyword evidence="3" id="KW-0479">Metal-binding</keyword>
<organism evidence="7 8">
    <name type="scientific">Litorisediminicola beolgyonensis</name>
    <dbReference type="NCBI Taxonomy" id="1173614"/>
    <lineage>
        <taxon>Bacteria</taxon>
        <taxon>Pseudomonadati</taxon>
        <taxon>Pseudomonadota</taxon>
        <taxon>Alphaproteobacteria</taxon>
        <taxon>Rhodobacterales</taxon>
        <taxon>Paracoccaceae</taxon>
        <taxon>Litorisediminicola</taxon>
    </lineage>
</organism>
<evidence type="ECO:0000256" key="1">
    <source>
        <dbReference type="ARBA" id="ARBA00001947"/>
    </source>
</evidence>
<dbReference type="PANTHER" id="PTHR37326">
    <property type="entry name" value="BLL3975 PROTEIN"/>
    <property type="match status" value="1"/>
</dbReference>
<comment type="similarity">
    <text evidence="2">Belongs to the peptidase M14 family.</text>
</comment>
<feature type="domain" description="Succinylglutamate desuccinylase/Aspartoacylase catalytic" evidence="6">
    <location>
        <begin position="45"/>
        <end position="225"/>
    </location>
</feature>
<protein>
    <submittedName>
        <fullName evidence="7">Succinylglutamate desuccinylase/aspartoacylase family protein</fullName>
    </submittedName>
</protein>
<dbReference type="RefSeq" id="WP_386805230.1">
    <property type="nucleotide sequence ID" value="NZ_JBHTMU010000033.1"/>
</dbReference>
<dbReference type="InterPro" id="IPR057246">
    <property type="entry name" value="CARBOXYPEPT_ZN_1"/>
</dbReference>
<dbReference type="InterPro" id="IPR043795">
    <property type="entry name" value="N-alpha-Ac-DABA-like"/>
</dbReference>
<evidence type="ECO:0000256" key="3">
    <source>
        <dbReference type="ARBA" id="ARBA00022723"/>
    </source>
</evidence>
<dbReference type="PIRSF" id="PIRSF039012">
    <property type="entry name" value="ASP"/>
    <property type="match status" value="1"/>
</dbReference>
<accession>A0ABW3ZL61</accession>
<evidence type="ECO:0000256" key="4">
    <source>
        <dbReference type="ARBA" id="ARBA00022801"/>
    </source>
</evidence>
<proteinExistence type="inferred from homology"/>
<dbReference type="PROSITE" id="PS00132">
    <property type="entry name" value="CARBOXYPEPT_ZN_1"/>
    <property type="match status" value="1"/>
</dbReference>
<dbReference type="Gene3D" id="3.40.630.10">
    <property type="entry name" value="Zn peptidases"/>
    <property type="match status" value="1"/>
</dbReference>
<dbReference type="Proteomes" id="UP001597135">
    <property type="component" value="Unassembled WGS sequence"/>
</dbReference>
<reference evidence="8" key="1">
    <citation type="journal article" date="2019" name="Int. J. Syst. Evol. Microbiol.">
        <title>The Global Catalogue of Microorganisms (GCM) 10K type strain sequencing project: providing services to taxonomists for standard genome sequencing and annotation.</title>
        <authorList>
            <consortium name="The Broad Institute Genomics Platform"/>
            <consortium name="The Broad Institute Genome Sequencing Center for Infectious Disease"/>
            <person name="Wu L."/>
            <person name="Ma J."/>
        </authorList>
    </citation>
    <scope>NUCLEOTIDE SEQUENCE [LARGE SCALE GENOMIC DNA]</scope>
    <source>
        <strain evidence="8">CCUG 62953</strain>
    </source>
</reference>
<dbReference type="CDD" id="cd06251">
    <property type="entry name" value="M14_ASTE_ASPA-like"/>
    <property type="match status" value="1"/>
</dbReference>
<sequence>MTESFEFGGRTLAPGTRGTIDLPVSVLSDHTPVTLSAHVIHGRRPGPRVFVSAGIHGDEVIGAEICRRLLRATPIRSVAGTLIVVPIVNAFGFLNQSRYLPDRRDLNRAFPGHSEGSLAARLAHLFLTEVVLRCDTGIDLHSAAVGRTNLPQLRLTPGSQRLRELGAAFAAPVTLTSKVRDGSLREAAASAGVDVLLYEAGEGLRFDETAARAGVAGVLRVLLHLGMIPGRGVPRARAGSVLCDRSHWLRAPSGGLLRTLKAAGDWVREDEVLGLVSDPFGENEEEVRTPTPGIVIGRTNLPVVNEGDALFHIAEPARAMAPEAAQAGVAEHLDAPALFDEDEII</sequence>
<keyword evidence="4" id="KW-0378">Hydrolase</keyword>
<gene>
    <name evidence="7" type="ORF">ACFQ4E_15815</name>
</gene>
<keyword evidence="5" id="KW-0862">Zinc</keyword>